<evidence type="ECO:0000313" key="3">
    <source>
        <dbReference type="EMBL" id="MBE1488615.1"/>
    </source>
</evidence>
<keyword evidence="2" id="KW-1133">Transmembrane helix</keyword>
<name>A0A927M814_9ACTN</name>
<feature type="compositionally biased region" description="Low complexity" evidence="1">
    <location>
        <begin position="1"/>
        <end position="12"/>
    </location>
</feature>
<proteinExistence type="predicted"/>
<feature type="transmembrane region" description="Helical" evidence="2">
    <location>
        <begin position="199"/>
        <end position="222"/>
    </location>
</feature>
<sequence>MSAVDAVGDAVASRPDRTEVTGPGATTDARRPRPSTRAVSTRFFRSELRLIFGRRRNQAGMMALAAVPVIIAVAMRVTDAPAEGGDGPGFFSSITGNGLFVALAALGLELGLFLPIAVAAIAGDSVAGEANSGTLRYLLTVPVGRNRLLAVKYAGIVVFAFTVTLLVAAVGLVAGLALFGGGPVTLLSGTQVGFGEGLLRLLAVCGYLAVGLCALGAVGLFVSTLTEQPMGATIAITMLSVTSFVLDSITQLDWLHPYLLTHHWQAFVELLRDPVSFDALRPGLLSAAAYIVVFLSAAWARFGARDVTS</sequence>
<dbReference type="AlphaFoldDB" id="A0A927M814"/>
<organism evidence="3 4">
    <name type="scientific">Plantactinospora soyae</name>
    <dbReference type="NCBI Taxonomy" id="1544732"/>
    <lineage>
        <taxon>Bacteria</taxon>
        <taxon>Bacillati</taxon>
        <taxon>Actinomycetota</taxon>
        <taxon>Actinomycetes</taxon>
        <taxon>Micromonosporales</taxon>
        <taxon>Micromonosporaceae</taxon>
        <taxon>Plantactinospora</taxon>
    </lineage>
</organism>
<dbReference type="PANTHER" id="PTHR37305">
    <property type="entry name" value="INTEGRAL MEMBRANE PROTEIN-RELATED"/>
    <property type="match status" value="1"/>
</dbReference>
<dbReference type="PANTHER" id="PTHR37305:SF1">
    <property type="entry name" value="MEMBRANE PROTEIN"/>
    <property type="match status" value="1"/>
</dbReference>
<dbReference type="RefSeq" id="WP_192768235.1">
    <property type="nucleotide sequence ID" value="NZ_JADBEB010000001.1"/>
</dbReference>
<comment type="caution">
    <text evidence="3">The sequence shown here is derived from an EMBL/GenBank/DDBJ whole genome shotgun (WGS) entry which is preliminary data.</text>
</comment>
<protein>
    <submittedName>
        <fullName evidence="3">ABC-2 type transport system permease protein</fullName>
    </submittedName>
</protein>
<evidence type="ECO:0000256" key="2">
    <source>
        <dbReference type="SAM" id="Phobius"/>
    </source>
</evidence>
<gene>
    <name evidence="3" type="ORF">H4W31_004253</name>
</gene>
<keyword evidence="2" id="KW-0812">Transmembrane</keyword>
<keyword evidence="2" id="KW-0472">Membrane</keyword>
<accession>A0A927M814</accession>
<feature type="transmembrane region" description="Helical" evidence="2">
    <location>
        <begin position="59"/>
        <end position="78"/>
    </location>
</feature>
<feature type="transmembrane region" description="Helical" evidence="2">
    <location>
        <begin position="98"/>
        <end position="122"/>
    </location>
</feature>
<dbReference type="GO" id="GO:0140359">
    <property type="term" value="F:ABC-type transporter activity"/>
    <property type="evidence" value="ECO:0007669"/>
    <property type="project" value="InterPro"/>
</dbReference>
<dbReference type="Proteomes" id="UP000649753">
    <property type="component" value="Unassembled WGS sequence"/>
</dbReference>
<dbReference type="GO" id="GO:0005886">
    <property type="term" value="C:plasma membrane"/>
    <property type="evidence" value="ECO:0007669"/>
    <property type="project" value="UniProtKB-SubCell"/>
</dbReference>
<dbReference type="EMBL" id="JADBEB010000001">
    <property type="protein sequence ID" value="MBE1488615.1"/>
    <property type="molecule type" value="Genomic_DNA"/>
</dbReference>
<feature type="region of interest" description="Disordered" evidence="1">
    <location>
        <begin position="1"/>
        <end position="37"/>
    </location>
</feature>
<evidence type="ECO:0000313" key="4">
    <source>
        <dbReference type="Proteomes" id="UP000649753"/>
    </source>
</evidence>
<feature type="transmembrane region" description="Helical" evidence="2">
    <location>
        <begin position="279"/>
        <end position="300"/>
    </location>
</feature>
<feature type="transmembrane region" description="Helical" evidence="2">
    <location>
        <begin position="153"/>
        <end position="179"/>
    </location>
</feature>
<reference evidence="3" key="1">
    <citation type="submission" date="2020-10" db="EMBL/GenBank/DDBJ databases">
        <title>Sequencing the genomes of 1000 actinobacteria strains.</title>
        <authorList>
            <person name="Klenk H.-P."/>
        </authorList>
    </citation>
    <scope>NUCLEOTIDE SEQUENCE</scope>
    <source>
        <strain evidence="3">DSM 46832</strain>
    </source>
</reference>
<dbReference type="Pfam" id="PF12679">
    <property type="entry name" value="ABC2_membrane_2"/>
    <property type="match status" value="1"/>
</dbReference>
<feature type="transmembrane region" description="Helical" evidence="2">
    <location>
        <begin position="234"/>
        <end position="259"/>
    </location>
</feature>
<evidence type="ECO:0000256" key="1">
    <source>
        <dbReference type="SAM" id="MobiDB-lite"/>
    </source>
</evidence>
<keyword evidence="4" id="KW-1185">Reference proteome</keyword>